<keyword evidence="2" id="KW-0732">Signal</keyword>
<organism evidence="3 4">
    <name type="scientific">Dyella dinghuensis</name>
    <dbReference type="NCBI Taxonomy" id="1920169"/>
    <lineage>
        <taxon>Bacteria</taxon>
        <taxon>Pseudomonadati</taxon>
        <taxon>Pseudomonadota</taxon>
        <taxon>Gammaproteobacteria</taxon>
        <taxon>Lysobacterales</taxon>
        <taxon>Rhodanobacteraceae</taxon>
        <taxon>Dyella</taxon>
    </lineage>
</organism>
<gene>
    <name evidence="3" type="ORF">EKH79_13895</name>
</gene>
<evidence type="ECO:0000256" key="1">
    <source>
        <dbReference type="SAM" id="MobiDB-lite"/>
    </source>
</evidence>
<proteinExistence type="predicted"/>
<name>A0A432LPU2_9GAMM</name>
<dbReference type="EMBL" id="RYZR01000007">
    <property type="protein sequence ID" value="RUL62005.1"/>
    <property type="molecule type" value="Genomic_DNA"/>
</dbReference>
<sequence length="268" mass="26479">MKARAMASSALCLIGTVVFSVAYAQSSAQTANISATGAVTNNSGWISSVTVKNSAGSSGGETAYVVNFTGSAPGATSCNVTPAMSGLNSRMVNPVSMPNILVVSFTPSSPNEGAVGGAATDFTLTCAVASSAPAPATTPTTTTTTTTTQTTSTTSPALLQGTQTASISSTAAISNNNGWISSVTYVGSTGYPPNAYVVEFAGKSPGASNCQVSPGMTTIDGYTFTAGLFDGSDGTSVMVRYAPNASVPGGANMPAAQAFTLTCAFPSS</sequence>
<dbReference type="RefSeq" id="WP_126674449.1">
    <property type="nucleotide sequence ID" value="NZ_RYZR01000007.1"/>
</dbReference>
<comment type="caution">
    <text evidence="3">The sequence shown here is derived from an EMBL/GenBank/DDBJ whole genome shotgun (WGS) entry which is preliminary data.</text>
</comment>
<evidence type="ECO:0000313" key="3">
    <source>
        <dbReference type="EMBL" id="RUL62005.1"/>
    </source>
</evidence>
<accession>A0A432LPU2</accession>
<evidence type="ECO:0000313" key="4">
    <source>
        <dbReference type="Proteomes" id="UP000267077"/>
    </source>
</evidence>
<protein>
    <recommendedName>
        <fullName evidence="5">Spore coat protein U domain-containing protein</fullName>
    </recommendedName>
</protein>
<evidence type="ECO:0000256" key="2">
    <source>
        <dbReference type="SAM" id="SignalP"/>
    </source>
</evidence>
<dbReference type="AlphaFoldDB" id="A0A432LPU2"/>
<keyword evidence="4" id="KW-1185">Reference proteome</keyword>
<feature type="signal peptide" evidence="2">
    <location>
        <begin position="1"/>
        <end position="24"/>
    </location>
</feature>
<evidence type="ECO:0008006" key="5">
    <source>
        <dbReference type="Google" id="ProtNLM"/>
    </source>
</evidence>
<feature type="region of interest" description="Disordered" evidence="1">
    <location>
        <begin position="132"/>
        <end position="153"/>
    </location>
</feature>
<dbReference type="Proteomes" id="UP000267077">
    <property type="component" value="Unassembled WGS sequence"/>
</dbReference>
<reference evidence="3 4" key="1">
    <citation type="submission" date="2018-12" db="EMBL/GenBank/DDBJ databases">
        <title>Dyella dinghuensis sp. nov. DHOA06 and Dyella choica sp. nov. 4M-K27, isolated from forest soil.</title>
        <authorList>
            <person name="Qiu L.-H."/>
            <person name="Gao Z.-H."/>
        </authorList>
    </citation>
    <scope>NUCLEOTIDE SEQUENCE [LARGE SCALE GENOMIC DNA]</scope>
    <source>
        <strain evidence="3 4">DHOA06</strain>
    </source>
</reference>
<feature type="chain" id="PRO_5019095216" description="Spore coat protein U domain-containing protein" evidence="2">
    <location>
        <begin position="25"/>
        <end position="268"/>
    </location>
</feature>